<feature type="compositionally biased region" description="Pro residues" evidence="3">
    <location>
        <begin position="162"/>
        <end position="172"/>
    </location>
</feature>
<dbReference type="PANTHER" id="PTHR23213">
    <property type="entry name" value="FORMIN-RELATED"/>
    <property type="match status" value="1"/>
</dbReference>
<reference evidence="6" key="1">
    <citation type="submission" date="2021-01" db="UniProtKB">
        <authorList>
            <consortium name="EnsemblPlants"/>
        </authorList>
    </citation>
    <scope>IDENTIFICATION</scope>
</reference>
<feature type="region of interest" description="Disordered" evidence="3">
    <location>
        <begin position="316"/>
        <end position="408"/>
    </location>
</feature>
<dbReference type="GO" id="GO:0051015">
    <property type="term" value="F:actin filament binding"/>
    <property type="evidence" value="ECO:0007669"/>
    <property type="project" value="InterPro"/>
</dbReference>
<dbReference type="Gramene" id="Kaladp0036s0010.1.v1.1">
    <property type="protein sequence ID" value="Kaladp0036s0010.1.v1.1"/>
    <property type="gene ID" value="Kaladp0036s0010.v1.1"/>
</dbReference>
<dbReference type="GO" id="GO:0045010">
    <property type="term" value="P:actin nucleation"/>
    <property type="evidence" value="ECO:0007669"/>
    <property type="project" value="InterPro"/>
</dbReference>
<dbReference type="Gene3D" id="1.20.58.2220">
    <property type="entry name" value="Formin, FH2 domain"/>
    <property type="match status" value="1"/>
</dbReference>
<keyword evidence="4" id="KW-0812">Transmembrane</keyword>
<dbReference type="SMART" id="SM00498">
    <property type="entry name" value="FH2"/>
    <property type="match status" value="1"/>
</dbReference>
<keyword evidence="4" id="KW-1133">Transmembrane helix</keyword>
<feature type="compositionally biased region" description="Pro residues" evidence="3">
    <location>
        <begin position="336"/>
        <end position="359"/>
    </location>
</feature>
<dbReference type="Proteomes" id="UP000594263">
    <property type="component" value="Unplaced"/>
</dbReference>
<evidence type="ECO:0000256" key="2">
    <source>
        <dbReference type="RuleBase" id="RU361260"/>
    </source>
</evidence>
<evidence type="ECO:0000256" key="3">
    <source>
        <dbReference type="SAM" id="MobiDB-lite"/>
    </source>
</evidence>
<evidence type="ECO:0000256" key="1">
    <source>
        <dbReference type="ARBA" id="ARBA00025793"/>
    </source>
</evidence>
<dbReference type="SUPFAM" id="SSF101447">
    <property type="entry name" value="Formin homology 2 domain (FH2 domain)"/>
    <property type="match status" value="1"/>
</dbReference>
<feature type="region of interest" description="Disordered" evidence="3">
    <location>
        <begin position="128"/>
        <end position="211"/>
    </location>
</feature>
<dbReference type="InterPro" id="IPR015425">
    <property type="entry name" value="FH2_Formin"/>
</dbReference>
<dbReference type="OMA" id="NHAPTKS"/>
<accession>A0A7N0TFL2</accession>
<evidence type="ECO:0000313" key="7">
    <source>
        <dbReference type="Proteomes" id="UP000594263"/>
    </source>
</evidence>
<dbReference type="PROSITE" id="PS51444">
    <property type="entry name" value="FH2"/>
    <property type="match status" value="1"/>
</dbReference>
<name>A0A7N0TFL2_KALFE</name>
<proteinExistence type="inferred from homology"/>
<feature type="domain" description="FH2" evidence="5">
    <location>
        <begin position="400"/>
        <end position="832"/>
    </location>
</feature>
<feature type="compositionally biased region" description="Pro residues" evidence="3">
    <location>
        <begin position="367"/>
        <end position="392"/>
    </location>
</feature>
<protein>
    <recommendedName>
        <fullName evidence="2">Formin-like protein</fullName>
    </recommendedName>
</protein>
<keyword evidence="4" id="KW-0472">Membrane</keyword>
<comment type="similarity">
    <text evidence="1">Belongs to the formin-like family. Class-I subfamily.</text>
</comment>
<dbReference type="InterPro" id="IPR027643">
    <property type="entry name" value="Formin-like_plant"/>
</dbReference>
<evidence type="ECO:0000256" key="4">
    <source>
        <dbReference type="SAM" id="Phobius"/>
    </source>
</evidence>
<evidence type="ECO:0000313" key="6">
    <source>
        <dbReference type="EnsemblPlants" id="Kaladp0036s0010.1.v1.1"/>
    </source>
</evidence>
<evidence type="ECO:0000259" key="5">
    <source>
        <dbReference type="PROSITE" id="PS51444"/>
    </source>
</evidence>
<organism evidence="6 7">
    <name type="scientific">Kalanchoe fedtschenkoi</name>
    <name type="common">Lavender scallops</name>
    <name type="synonym">South American air plant</name>
    <dbReference type="NCBI Taxonomy" id="63787"/>
    <lineage>
        <taxon>Eukaryota</taxon>
        <taxon>Viridiplantae</taxon>
        <taxon>Streptophyta</taxon>
        <taxon>Embryophyta</taxon>
        <taxon>Tracheophyta</taxon>
        <taxon>Spermatophyta</taxon>
        <taxon>Magnoliopsida</taxon>
        <taxon>eudicotyledons</taxon>
        <taxon>Gunneridae</taxon>
        <taxon>Pentapetalae</taxon>
        <taxon>Saxifragales</taxon>
        <taxon>Crassulaceae</taxon>
        <taxon>Kalanchoe</taxon>
    </lineage>
</organism>
<feature type="transmembrane region" description="Helical" evidence="4">
    <location>
        <begin position="223"/>
        <end position="246"/>
    </location>
</feature>
<keyword evidence="7" id="KW-1185">Reference proteome</keyword>
<dbReference type="InterPro" id="IPR042201">
    <property type="entry name" value="FH2_Formin_sf"/>
</dbReference>
<dbReference type="Pfam" id="PF02181">
    <property type="entry name" value="FH2"/>
    <property type="match status" value="1"/>
</dbReference>
<dbReference type="AlphaFoldDB" id="A0A7N0TFL2"/>
<sequence>MMQGLNMRTRLEHAVVVYVFLVSAIIPAGSAGGGGKRKAFHSLTSDGAHWNPSLDEAAQLMISCGKQLRLFEPKGSLDPNEAADRKKSSVALLKETHVYEAVTRLTPNEKDTLLACLRRRNVRRSIPKSTRRNLVYDPLQGSVTSKHTSPAPAPLQSSSEKPPSPKSKPPVSAPQEPSPDSRPFQAPSLSNYPAPRKHDDATRPLHSGDQGLNDYERKLTIGMMFSAALAALVLVSLLAVCCLTLWRRKLDEKDGIKDDRPLLNVYINNVSTDLVKKSQILRKPSSKKKLSVNSGKKSSFAGKKVTVVVDLKDGEAKPSDGLLESIDSPNTLQQLKPPPGKEVAAPPPVPPPPKAPATPPLATAPAPKAPAPPLPKAARPPPPANLKPPPLPPHRRGNSGDENEAPKAKLKPFFWDKVLASPDHAMVWHEIKAGSFQFNEEMMESLFGYVSSEKNKKDQRKESAAFDNSPQYIKIIDSKKAQNLSILLRALNLTTEEVCDALQEGNELPAELIQTLLKMAPTTDEELKLRLYDGDPAQLGPAERFLKALVETPFAFKRLESILFMSTLQEEVSNIIESYRTLEVACSKLKSSRMFLKLLEAVLKTGNRMNDGTYRGGAQAFKLDTLLKLSDVKGTDGKTTLLHFVVREIIRSEGIRAARVARESHSSSSFKSEDYVEQFSEDSEEYYRTLGLQVVSGLDDELQDVKRAAIIDADGLTTTVTNLDKSLRKAKEFLNTEMKSLDEDSEFRRTLASFVEQADSEIPFLISEDRRIMALVQSTAEYFHGHAVKDEGLRLFTIVRDLLIMLEKVCKEVKESLVTAAKVKKKENSSVPCSPDTHKKQLADVRQRLFPAIRSNHISDSSSDSEDDS</sequence>
<dbReference type="EnsemblPlants" id="Kaladp0036s0010.1.v1.1">
    <property type="protein sequence ID" value="Kaladp0036s0010.1.v1.1"/>
    <property type="gene ID" value="Kaladp0036s0010.v1.1"/>
</dbReference>
<dbReference type="PANTHER" id="PTHR23213:SF269">
    <property type="entry name" value="FORMIN-LIKE PROTEIN 5"/>
    <property type="match status" value="1"/>
</dbReference>